<dbReference type="STRING" id="395495.Lcho_2351"/>
<name>B1Y4Q3_LEPCP</name>
<dbReference type="EMBL" id="CP001013">
    <property type="protein sequence ID" value="ACB34616.1"/>
    <property type="molecule type" value="Genomic_DNA"/>
</dbReference>
<dbReference type="InterPro" id="IPR054653">
    <property type="entry name" value="EpsI_type_B_pred"/>
</dbReference>
<dbReference type="RefSeq" id="WP_012347374.1">
    <property type="nucleotide sequence ID" value="NC_010524.1"/>
</dbReference>
<protein>
    <submittedName>
        <fullName evidence="3">EpsI family protein</fullName>
    </submittedName>
</protein>
<gene>
    <name evidence="3" type="ordered locus">Lcho_2351</name>
</gene>
<evidence type="ECO:0000256" key="1">
    <source>
        <dbReference type="SAM" id="SignalP"/>
    </source>
</evidence>
<evidence type="ECO:0000313" key="3">
    <source>
        <dbReference type="EMBL" id="ACB34616.1"/>
    </source>
</evidence>
<feature type="domain" description="Methanolan biosynthesis EpsI" evidence="2">
    <location>
        <begin position="21"/>
        <end position="228"/>
    </location>
</feature>
<dbReference type="NCBIfam" id="NF045609">
    <property type="entry name" value="EpsI_type_B"/>
    <property type="match status" value="1"/>
</dbReference>
<feature type="signal peptide" evidence="1">
    <location>
        <begin position="1"/>
        <end position="34"/>
    </location>
</feature>
<evidence type="ECO:0000259" key="2">
    <source>
        <dbReference type="Pfam" id="PF11984"/>
    </source>
</evidence>
<sequence precursor="true">MSRVNLIHVNAMPTKNLTSALILAAAMAVTAAFANHLKPTLQLADTRPVLKIEPSIPTAFSGWRLAEVSGGVVNPQQEELLNSLYSEIVTRTYVNEKGQRVMLSIAYGKNQSDSFQVHKPEICYPAQGFQLKSNVAGTLETTQGQIPVRRIETSLGGQRQEPVTYWTTIGDHAVRSGVDKKIKEIEYAMKGYIADGLLFRVSSIDDNTARAFELQQQFASDLLASIPADDRFRLSGLR</sequence>
<dbReference type="NCBIfam" id="TIGR02914">
    <property type="entry name" value="EpsI_fam"/>
    <property type="match status" value="1"/>
</dbReference>
<dbReference type="eggNOG" id="ENOG5030WKQ">
    <property type="taxonomic scope" value="Bacteria"/>
</dbReference>
<organism evidence="3 4">
    <name type="scientific">Leptothrix cholodnii (strain ATCC 51168 / LMG 8142 / SP-6)</name>
    <name type="common">Leptothrix discophora (strain SP-6)</name>
    <dbReference type="NCBI Taxonomy" id="395495"/>
    <lineage>
        <taxon>Bacteria</taxon>
        <taxon>Pseudomonadati</taxon>
        <taxon>Pseudomonadota</taxon>
        <taxon>Betaproteobacteria</taxon>
        <taxon>Burkholderiales</taxon>
        <taxon>Sphaerotilaceae</taxon>
        <taxon>Leptothrix</taxon>
    </lineage>
</organism>
<proteinExistence type="predicted"/>
<dbReference type="KEGG" id="lch:Lcho_2351"/>
<keyword evidence="1" id="KW-0732">Signal</keyword>
<dbReference type="Pfam" id="PF11984">
    <property type="entry name" value="DUF3485"/>
    <property type="match status" value="1"/>
</dbReference>
<dbReference type="InterPro" id="IPR014263">
    <property type="entry name" value="Methanolan_biosynth_EpsI"/>
</dbReference>
<keyword evidence="4" id="KW-1185">Reference proteome</keyword>
<dbReference type="Proteomes" id="UP000001693">
    <property type="component" value="Chromosome"/>
</dbReference>
<dbReference type="AlphaFoldDB" id="B1Y4Q3"/>
<feature type="chain" id="PRO_5002773017" evidence="1">
    <location>
        <begin position="35"/>
        <end position="238"/>
    </location>
</feature>
<dbReference type="HOGENOM" id="CLU_1204329_0_0_4"/>
<evidence type="ECO:0000313" key="4">
    <source>
        <dbReference type="Proteomes" id="UP000001693"/>
    </source>
</evidence>
<accession>B1Y4Q3</accession>
<reference evidence="3 4" key="1">
    <citation type="submission" date="2008-03" db="EMBL/GenBank/DDBJ databases">
        <title>Complete sequence of Leptothrix cholodnii SP-6.</title>
        <authorList>
            <consortium name="US DOE Joint Genome Institute"/>
            <person name="Copeland A."/>
            <person name="Lucas S."/>
            <person name="Lapidus A."/>
            <person name="Glavina del Rio T."/>
            <person name="Dalin E."/>
            <person name="Tice H."/>
            <person name="Bruce D."/>
            <person name="Goodwin L."/>
            <person name="Pitluck S."/>
            <person name="Chertkov O."/>
            <person name="Brettin T."/>
            <person name="Detter J.C."/>
            <person name="Han C."/>
            <person name="Kuske C.R."/>
            <person name="Schmutz J."/>
            <person name="Larimer F."/>
            <person name="Land M."/>
            <person name="Hauser L."/>
            <person name="Kyrpides N."/>
            <person name="Lykidis A."/>
            <person name="Emerson D."/>
            <person name="Richardson P."/>
        </authorList>
    </citation>
    <scope>NUCLEOTIDE SEQUENCE [LARGE SCALE GENOMIC DNA]</scope>
    <source>
        <strain evidence="4">ATCC 51168 / LMG 8142 / SP-6</strain>
    </source>
</reference>